<dbReference type="RefSeq" id="WP_215917268.1">
    <property type="nucleotide sequence ID" value="NZ_JAHKNI010000003.1"/>
</dbReference>
<reference evidence="4 5" key="1">
    <citation type="submission" date="2021-06" db="EMBL/GenBank/DDBJ databases">
        <title>Actinomycetes sequencing.</title>
        <authorList>
            <person name="Shan Q."/>
        </authorList>
    </citation>
    <scope>NUCLEOTIDE SEQUENCE [LARGE SCALE GENOMIC DNA]</scope>
    <source>
        <strain evidence="4 5">NEAU-G5</strain>
    </source>
</reference>
<evidence type="ECO:0000313" key="4">
    <source>
        <dbReference type="EMBL" id="MBU3062420.1"/>
    </source>
</evidence>
<evidence type="ECO:0000313" key="5">
    <source>
        <dbReference type="Proteomes" id="UP000733379"/>
    </source>
</evidence>
<proteinExistence type="inferred from homology"/>
<sequence length="298" mass="31329">MSRVALVTGATQGLGLALVELLAQRMAPADTIYLTGRDHDRVAAAVAAMPVGGAQVRGEILDVTDPGGAERLADLLVARHGGVDIVFGNAVMRVGPDDDPRTIVREYAEVNNFGTTRLLRAFAPILRDDGRLIVVASSLGTLHQLAPVLHGRFDGAATLDEVDIQVGRWVEAVADGSARAGAWPGFVNIPSKIGQVAAVRALAAQRRETDRARGILIAAVCPGMINTPTSALWWDVSGAPTPAQAAVALVDLALEPVDPAQYGELVRYGSVLPWSPSAERRPLDGNARHSFAAVTYDG</sequence>
<keyword evidence="5" id="KW-1185">Reference proteome</keyword>
<dbReference type="PANTHER" id="PTHR43963">
    <property type="entry name" value="CARBONYL REDUCTASE 1-RELATED"/>
    <property type="match status" value="1"/>
</dbReference>
<dbReference type="Proteomes" id="UP000733379">
    <property type="component" value="Unassembled WGS sequence"/>
</dbReference>
<comment type="similarity">
    <text evidence="1">Belongs to the short-chain dehydrogenases/reductases (SDR) family.</text>
</comment>
<dbReference type="PANTHER" id="PTHR43963:SF6">
    <property type="entry name" value="CHAIN DEHYDROGENASE FAMILY PROTEIN, PUTATIVE (AFU_ORTHOLOGUE AFUA_3G15350)-RELATED"/>
    <property type="match status" value="1"/>
</dbReference>
<evidence type="ECO:0000256" key="3">
    <source>
        <dbReference type="ARBA" id="ARBA00023002"/>
    </source>
</evidence>
<dbReference type="InterPro" id="IPR036291">
    <property type="entry name" value="NAD(P)-bd_dom_sf"/>
</dbReference>
<dbReference type="EMBL" id="JAHKNI010000003">
    <property type="protein sequence ID" value="MBU3062420.1"/>
    <property type="molecule type" value="Genomic_DNA"/>
</dbReference>
<keyword evidence="3" id="KW-0560">Oxidoreductase</keyword>
<evidence type="ECO:0000256" key="2">
    <source>
        <dbReference type="ARBA" id="ARBA00022857"/>
    </source>
</evidence>
<comment type="caution">
    <text evidence="4">The sequence shown here is derived from an EMBL/GenBank/DDBJ whole genome shotgun (WGS) entry which is preliminary data.</text>
</comment>
<accession>A0ABS6AWI2</accession>
<gene>
    <name evidence="4" type="ORF">KO481_12910</name>
</gene>
<dbReference type="PRINTS" id="PR00081">
    <property type="entry name" value="GDHRDH"/>
</dbReference>
<organism evidence="4 5">
    <name type="scientific">Nocardia albiluteola</name>
    <dbReference type="NCBI Taxonomy" id="2842303"/>
    <lineage>
        <taxon>Bacteria</taxon>
        <taxon>Bacillati</taxon>
        <taxon>Actinomycetota</taxon>
        <taxon>Actinomycetes</taxon>
        <taxon>Mycobacteriales</taxon>
        <taxon>Nocardiaceae</taxon>
        <taxon>Nocardia</taxon>
    </lineage>
</organism>
<evidence type="ECO:0000256" key="1">
    <source>
        <dbReference type="ARBA" id="ARBA00006484"/>
    </source>
</evidence>
<keyword evidence="2" id="KW-0521">NADP</keyword>
<dbReference type="Gene3D" id="3.40.50.720">
    <property type="entry name" value="NAD(P)-binding Rossmann-like Domain"/>
    <property type="match status" value="1"/>
</dbReference>
<dbReference type="Pfam" id="PF00106">
    <property type="entry name" value="adh_short"/>
    <property type="match status" value="1"/>
</dbReference>
<protein>
    <submittedName>
        <fullName evidence="4">SDR family NAD(P)-dependent oxidoreductase</fullName>
    </submittedName>
</protein>
<name>A0ABS6AWI2_9NOCA</name>
<dbReference type="SUPFAM" id="SSF51735">
    <property type="entry name" value="NAD(P)-binding Rossmann-fold domains"/>
    <property type="match status" value="1"/>
</dbReference>
<dbReference type="InterPro" id="IPR002347">
    <property type="entry name" value="SDR_fam"/>
</dbReference>